<feature type="domain" description="CzcB-like C-terminal circularly permuted SH3-like" evidence="7">
    <location>
        <begin position="427"/>
        <end position="475"/>
    </location>
</feature>
<comment type="caution">
    <text evidence="8">The sequence shown here is derived from an EMBL/GenBank/DDBJ whole genome shotgun (WGS) entry which is preliminary data.</text>
</comment>
<protein>
    <submittedName>
        <fullName evidence="8">Secretion protein HlyD</fullName>
    </submittedName>
</protein>
<comment type="subcellular location">
    <subcellularLocation>
        <location evidence="1">Cell envelope</location>
    </subcellularLocation>
</comment>
<dbReference type="EMBL" id="APJX01000002">
    <property type="protein sequence ID" value="EMS80567.1"/>
    <property type="molecule type" value="Genomic_DNA"/>
</dbReference>
<keyword evidence="9" id="KW-1185">Reference proteome</keyword>
<evidence type="ECO:0000256" key="4">
    <source>
        <dbReference type="SAM" id="MobiDB-lite"/>
    </source>
</evidence>
<dbReference type="Gene3D" id="2.40.420.20">
    <property type="match status" value="1"/>
</dbReference>
<evidence type="ECO:0000256" key="3">
    <source>
        <dbReference type="SAM" id="Coils"/>
    </source>
</evidence>
<reference evidence="8 9" key="1">
    <citation type="journal article" date="2013" name="Genome Announc.">
        <title>Draft Genome Sequence of Desulfotignum phosphitoxidans DSM 13687 Strain FiPS-3.</title>
        <authorList>
            <person name="Poehlein A."/>
            <person name="Daniel R."/>
            <person name="Simeonova D.D."/>
        </authorList>
    </citation>
    <scope>NUCLEOTIDE SEQUENCE [LARGE SCALE GENOMIC DNA]</scope>
    <source>
        <strain evidence="8 9">DSM 13687</strain>
    </source>
</reference>
<dbReference type="GO" id="GO:0030313">
    <property type="term" value="C:cell envelope"/>
    <property type="evidence" value="ECO:0007669"/>
    <property type="project" value="UniProtKB-SubCell"/>
</dbReference>
<name>S0G6T1_9BACT</name>
<sequence length="506" mass="56269">MSGKKLKIWGVVLVVLGTFFLVLWHRFSDSPEPLSRNAVYEVRSGPLTIDLVESGTIKAREQLIIKNEVEGKTSILYLIPEGTQVKKGDLLVELDASALMDARIDQEIKVQNADAAFVNATETLAVVENQAQSDLDLAKLTLDFARQDLKKYTDGEYPNALQKANAEITLAQEELARARERLDWSKTLYKEKFISQTELAADELAEKKKALDLTLAENNLDLLVNYTNQRDLAQRKSDVSQAEMALERTRRKARADVVQAQAELKAREAEFKRQKDKLEKILTQLEKTKIISPAQGLVIYATSAQGGMFRRNTEPLQEGQDIRERQELIYLPTASSSNAEVAIHESNLKKVRKGMPAKVTVDALPGREFSGRIMHIAPLPDAQSIWMNPDLKVFTTQIFLDGNDKDMRTGMSCQAQIIVETHDNVMSVPVQAVLQVQGIPTVYVKAGNEFVPRQVEIGLDNNRLIHVKDGLKTGDIVLLTPPLKDAGKDAAPLTAPVPLPEQETGS</sequence>
<proteinExistence type="predicted"/>
<feature type="coiled-coil region" evidence="3">
    <location>
        <begin position="243"/>
        <end position="288"/>
    </location>
</feature>
<dbReference type="InterPro" id="IPR058792">
    <property type="entry name" value="Beta-barrel_RND_2"/>
</dbReference>
<evidence type="ECO:0000313" key="8">
    <source>
        <dbReference type="EMBL" id="EMS80567.1"/>
    </source>
</evidence>
<keyword evidence="5" id="KW-0812">Transmembrane</keyword>
<evidence type="ECO:0000313" key="9">
    <source>
        <dbReference type="Proteomes" id="UP000014216"/>
    </source>
</evidence>
<dbReference type="Pfam" id="PF25975">
    <property type="entry name" value="CzcB_C"/>
    <property type="match status" value="1"/>
</dbReference>
<keyword evidence="2 3" id="KW-0175">Coiled coil</keyword>
<gene>
    <name evidence="8" type="primary">hlyD</name>
    <name evidence="8" type="ORF">Dpo_2c02600</name>
</gene>
<evidence type="ECO:0000256" key="1">
    <source>
        <dbReference type="ARBA" id="ARBA00004196"/>
    </source>
</evidence>
<keyword evidence="5" id="KW-1133">Transmembrane helix</keyword>
<evidence type="ECO:0000259" key="7">
    <source>
        <dbReference type="Pfam" id="PF25975"/>
    </source>
</evidence>
<feature type="domain" description="CusB-like beta-barrel" evidence="6">
    <location>
        <begin position="340"/>
        <end position="417"/>
    </location>
</feature>
<dbReference type="PANTHER" id="PTHR32347">
    <property type="entry name" value="EFFLUX SYSTEM COMPONENT YKNX-RELATED"/>
    <property type="match status" value="1"/>
</dbReference>
<dbReference type="Proteomes" id="UP000014216">
    <property type="component" value="Unassembled WGS sequence"/>
</dbReference>
<dbReference type="InterPro" id="IPR058649">
    <property type="entry name" value="CzcB_C"/>
</dbReference>
<evidence type="ECO:0000259" key="6">
    <source>
        <dbReference type="Pfam" id="PF25954"/>
    </source>
</evidence>
<dbReference type="Gene3D" id="2.40.30.170">
    <property type="match status" value="1"/>
</dbReference>
<accession>S0G6T1</accession>
<evidence type="ECO:0000256" key="5">
    <source>
        <dbReference type="SAM" id="Phobius"/>
    </source>
</evidence>
<evidence type="ECO:0000256" key="2">
    <source>
        <dbReference type="ARBA" id="ARBA00023054"/>
    </source>
</evidence>
<dbReference type="Pfam" id="PF25954">
    <property type="entry name" value="Beta-barrel_RND_2"/>
    <property type="match status" value="1"/>
</dbReference>
<dbReference type="RefSeq" id="WP_006964829.1">
    <property type="nucleotide sequence ID" value="NZ_APJX01000002.1"/>
</dbReference>
<feature type="transmembrane region" description="Helical" evidence="5">
    <location>
        <begin position="7"/>
        <end position="27"/>
    </location>
</feature>
<dbReference type="AlphaFoldDB" id="S0G6T1"/>
<keyword evidence="5" id="KW-0472">Membrane</keyword>
<feature type="region of interest" description="Disordered" evidence="4">
    <location>
        <begin position="487"/>
        <end position="506"/>
    </location>
</feature>
<organism evidence="8 9">
    <name type="scientific">Desulfotignum phosphitoxidans DSM 13687</name>
    <dbReference type="NCBI Taxonomy" id="1286635"/>
    <lineage>
        <taxon>Bacteria</taxon>
        <taxon>Pseudomonadati</taxon>
        <taxon>Thermodesulfobacteriota</taxon>
        <taxon>Desulfobacteria</taxon>
        <taxon>Desulfobacterales</taxon>
        <taxon>Desulfobacteraceae</taxon>
        <taxon>Desulfotignum</taxon>
    </lineage>
</organism>
<dbReference type="InterPro" id="IPR050465">
    <property type="entry name" value="UPF0194_transport"/>
</dbReference>
<dbReference type="PANTHER" id="PTHR32347:SF23">
    <property type="entry name" value="BLL5650 PROTEIN"/>
    <property type="match status" value="1"/>
</dbReference>